<evidence type="ECO:0000313" key="1">
    <source>
        <dbReference type="EMBL" id="RDX45551.1"/>
    </source>
</evidence>
<evidence type="ECO:0000313" key="2">
    <source>
        <dbReference type="Proteomes" id="UP000256964"/>
    </source>
</evidence>
<dbReference type="EMBL" id="KZ857436">
    <property type="protein sequence ID" value="RDX45551.1"/>
    <property type="molecule type" value="Genomic_DNA"/>
</dbReference>
<gene>
    <name evidence="1" type="ORF">OH76DRAFT_1486208</name>
</gene>
<sequence length="278" mass="30942">MNSTGEAVRNTYSHFSRQQLDKLVEASRAEVAPNNMATSLLQDVLGHEPVQATSLIVLKLPHPVVKEALQGSTDLTLFPYNDERYHSQWAGITRVVDTGLEDLRTYTKLEGKLLKQVELAMRLLELLGDVMADDICANRQQLDKLVEASRAEVAPNNMATSLLQDVLGHEPVQATVSSLRPNGSLIVLKPPHPVVKEALQGSEDLALFPYNDERYRSKWAGITRVVDTGLEGLRTYTKLEGKLLKQVELAMRLLELPGDVMADDVRAKYVAFVKWATK</sequence>
<accession>A0A371CZ45</accession>
<organism evidence="1 2">
    <name type="scientific">Lentinus brumalis</name>
    <dbReference type="NCBI Taxonomy" id="2498619"/>
    <lineage>
        <taxon>Eukaryota</taxon>
        <taxon>Fungi</taxon>
        <taxon>Dikarya</taxon>
        <taxon>Basidiomycota</taxon>
        <taxon>Agaricomycotina</taxon>
        <taxon>Agaricomycetes</taxon>
        <taxon>Polyporales</taxon>
        <taxon>Polyporaceae</taxon>
        <taxon>Lentinus</taxon>
    </lineage>
</organism>
<keyword evidence="2" id="KW-1185">Reference proteome</keyword>
<protein>
    <submittedName>
        <fullName evidence="1">Uncharacterized protein</fullName>
    </submittedName>
</protein>
<name>A0A371CZ45_9APHY</name>
<reference evidence="1 2" key="1">
    <citation type="journal article" date="2018" name="Biotechnol. Biofuels">
        <title>Integrative visual omics of the white-rot fungus Polyporus brumalis exposes the biotechnological potential of its oxidative enzymes for delignifying raw plant biomass.</title>
        <authorList>
            <person name="Miyauchi S."/>
            <person name="Rancon A."/>
            <person name="Drula E."/>
            <person name="Hage H."/>
            <person name="Chaduli D."/>
            <person name="Favel A."/>
            <person name="Grisel S."/>
            <person name="Henrissat B."/>
            <person name="Herpoel-Gimbert I."/>
            <person name="Ruiz-Duenas F.J."/>
            <person name="Chevret D."/>
            <person name="Hainaut M."/>
            <person name="Lin J."/>
            <person name="Wang M."/>
            <person name="Pangilinan J."/>
            <person name="Lipzen A."/>
            <person name="Lesage-Meessen L."/>
            <person name="Navarro D."/>
            <person name="Riley R."/>
            <person name="Grigoriev I.V."/>
            <person name="Zhou S."/>
            <person name="Raouche S."/>
            <person name="Rosso M.N."/>
        </authorList>
    </citation>
    <scope>NUCLEOTIDE SEQUENCE [LARGE SCALE GENOMIC DNA]</scope>
    <source>
        <strain evidence="1 2">BRFM 1820</strain>
    </source>
</reference>
<proteinExistence type="predicted"/>
<dbReference type="Proteomes" id="UP000256964">
    <property type="component" value="Unassembled WGS sequence"/>
</dbReference>
<dbReference type="AlphaFoldDB" id="A0A371CZ45"/>